<evidence type="ECO:0000256" key="1">
    <source>
        <dbReference type="SAM" id="Coils"/>
    </source>
</evidence>
<proteinExistence type="predicted"/>
<keyword evidence="1" id="KW-0175">Coiled coil</keyword>
<dbReference type="Proteomes" id="UP000823749">
    <property type="component" value="Chromosome 4"/>
</dbReference>
<organism evidence="4 5">
    <name type="scientific">Rhododendron griersonianum</name>
    <dbReference type="NCBI Taxonomy" id="479676"/>
    <lineage>
        <taxon>Eukaryota</taxon>
        <taxon>Viridiplantae</taxon>
        <taxon>Streptophyta</taxon>
        <taxon>Embryophyta</taxon>
        <taxon>Tracheophyta</taxon>
        <taxon>Spermatophyta</taxon>
        <taxon>Magnoliopsida</taxon>
        <taxon>eudicotyledons</taxon>
        <taxon>Gunneridae</taxon>
        <taxon>Pentapetalae</taxon>
        <taxon>asterids</taxon>
        <taxon>Ericales</taxon>
        <taxon>Ericaceae</taxon>
        <taxon>Ericoideae</taxon>
        <taxon>Rhodoreae</taxon>
        <taxon>Rhododendron</taxon>
    </lineage>
</organism>
<dbReference type="PANTHER" id="PTHR36607">
    <property type="entry name" value="1,2-DIHYDROXY-3-KETO-5-METHYLTHIOPENTENE DIOXYGENASE 4"/>
    <property type="match status" value="1"/>
</dbReference>
<dbReference type="EMBL" id="JACTNZ010000004">
    <property type="protein sequence ID" value="KAG5552519.1"/>
    <property type="molecule type" value="Genomic_DNA"/>
</dbReference>
<keyword evidence="5" id="KW-1185">Reference proteome</keyword>
<evidence type="ECO:0000256" key="2">
    <source>
        <dbReference type="SAM" id="MobiDB-lite"/>
    </source>
</evidence>
<sequence length="790" mass="87927">MALFNDRSVDDNQVLSISYEGAAPATQVDLWVHDPAIGALALDWDLSPDSHDLSRWYTESSRELFDHGKSTFISDDALLLRSSLHKNDDSGHFLLLGDRIANGDAKWGNTTPLFGEISFIDGYWDWLEDVLARNKDVLSTAKIYDAVFASLFTYVHNTNLICSFCEFWCPSTNSLHVPIGEASISLWDLRLTGGLSIDGIFYDEAVPSARELTGGDKNDVKFWFKETSRYKEPPLGFRRKGQVSPGHPTGFIDGQKSRSKDTEKVLDDLGVEKDVKEETNLAVLLSCWLLPVLASTYHGLREITSSPNPSKCGASFPIHYVYRWISRYYDSYFLSASTKFTCGARMVRLGGEKKAKHFSSQEACDLLKSITPLTMSLLALTKPKQGIVTDHGKHSDSWNDYIISLRSSYLTLRRDSSPATPKGKNLIKISITKSKLASEVTQPLSKPKEKEVTKAVTKEAAVVVAVRPKTPLSIPASKPKPTVTNTLEPTGGRKRATVVLSEGSSSDQGEHNWKRGKKKATDSDSQLKEKVTVSDLAKLDFNLHGVLDNLPDTSNHLELGNQFASDEREGSVDGPDPFDLASRSKHNFVSRAIHLPFTSKPLMLGRAAPSTVTAFDTGSMINRGRLLAAKIYDSNIKSILGKTPFEKLTSLKPKLQVIYAEFSKLELDYSPLQTQVEKYIQNATNYASMRSNFACGMTSKAKERRLADVDTKRGQLMEELEQLDLEAKRLRESLEGIDAQRAQKQHVVSTLQAERDNIEATEVMEPTDMEVANNLEQLLKFELEEIQNLA</sequence>
<comment type="caution">
    <text evidence="4">The sequence shown here is derived from an EMBL/GenBank/DDBJ whole genome shotgun (WGS) entry which is preliminary data.</text>
</comment>
<reference evidence="4" key="1">
    <citation type="submission" date="2020-08" db="EMBL/GenBank/DDBJ databases">
        <title>Plant Genome Project.</title>
        <authorList>
            <person name="Zhang R.-G."/>
        </authorList>
    </citation>
    <scope>NUCLEOTIDE SEQUENCE</scope>
    <source>
        <strain evidence="4">WSP0</strain>
        <tissue evidence="4">Leaf</tissue>
    </source>
</reference>
<feature type="compositionally biased region" description="Basic and acidic residues" evidence="2">
    <location>
        <begin position="508"/>
        <end position="528"/>
    </location>
</feature>
<evidence type="ECO:0000259" key="3">
    <source>
        <dbReference type="Pfam" id="PF10536"/>
    </source>
</evidence>
<evidence type="ECO:0000313" key="5">
    <source>
        <dbReference type="Proteomes" id="UP000823749"/>
    </source>
</evidence>
<dbReference type="Pfam" id="PF10536">
    <property type="entry name" value="PMD"/>
    <property type="match status" value="1"/>
</dbReference>
<accession>A0AAV6KJU0</accession>
<evidence type="ECO:0000313" key="4">
    <source>
        <dbReference type="EMBL" id="KAG5552519.1"/>
    </source>
</evidence>
<feature type="domain" description="Aminotransferase-like plant mobile" evidence="3">
    <location>
        <begin position="143"/>
        <end position="199"/>
    </location>
</feature>
<name>A0AAV6KJU0_9ERIC</name>
<dbReference type="PANTHER" id="PTHR36607:SF20">
    <property type="entry name" value="AMINOTRANSFERASE-LIKE PLANT MOBILE DOMAIN-CONTAINING PROTEIN"/>
    <property type="match status" value="1"/>
</dbReference>
<feature type="coiled-coil region" evidence="1">
    <location>
        <begin position="706"/>
        <end position="740"/>
    </location>
</feature>
<feature type="region of interest" description="Disordered" evidence="2">
    <location>
        <begin position="473"/>
        <end position="528"/>
    </location>
</feature>
<dbReference type="AlphaFoldDB" id="A0AAV6KJU0"/>
<dbReference type="InterPro" id="IPR019557">
    <property type="entry name" value="AminoTfrase-like_pln_mobile"/>
</dbReference>
<gene>
    <name evidence="4" type="ORF">RHGRI_010563</name>
</gene>
<protein>
    <recommendedName>
        <fullName evidence="3">Aminotransferase-like plant mobile domain-containing protein</fullName>
    </recommendedName>
</protein>